<comment type="caution">
    <text evidence="1">The sequence shown here is derived from an EMBL/GenBank/DDBJ whole genome shotgun (WGS) entry which is preliminary data.</text>
</comment>
<proteinExistence type="predicted"/>
<feature type="non-terminal residue" evidence="1">
    <location>
        <position position="199"/>
    </location>
</feature>
<reference evidence="1" key="1">
    <citation type="journal article" date="2020" name="mSystems">
        <title>Genome- and Community-Level Interaction Insights into Carbon Utilization and Element Cycling Functions of Hydrothermarchaeota in Hydrothermal Sediment.</title>
        <authorList>
            <person name="Zhou Z."/>
            <person name="Liu Y."/>
            <person name="Xu W."/>
            <person name="Pan J."/>
            <person name="Luo Z.H."/>
            <person name="Li M."/>
        </authorList>
    </citation>
    <scope>NUCLEOTIDE SEQUENCE [LARGE SCALE GENOMIC DNA]</scope>
    <source>
        <strain evidence="1">HyVt-93</strain>
    </source>
</reference>
<name>A0A7C5JWL4_THELI</name>
<protein>
    <submittedName>
        <fullName evidence="1">Uncharacterized protein</fullName>
    </submittedName>
</protein>
<evidence type="ECO:0000313" key="1">
    <source>
        <dbReference type="EMBL" id="HHI00016.1"/>
    </source>
</evidence>
<dbReference type="EMBL" id="DRTU01000040">
    <property type="protein sequence ID" value="HHI00016.1"/>
    <property type="molecule type" value="Genomic_DNA"/>
</dbReference>
<dbReference type="Proteomes" id="UP000886217">
    <property type="component" value="Unassembled WGS sequence"/>
</dbReference>
<sequence>MNLKIYEQAGEQYCQQNLLNEWHNDTLERNWWEGLKFFFSRTFPRGRREELTNEYYSFTLAVLTERYEIVERNCSNLFDLLDQAYKRLIQDKKYFDKEQIRNFKRAKKIGNGSSLKHPDFRAEVIEKNPIIKLLVEKREIEIRWEERKYRKKIYLGNEMDIMLVLDTLDFISSSPQKKNIYLYFKQMIENNRCQEAYNE</sequence>
<dbReference type="AlphaFoldDB" id="A0A7C5JWL4"/>
<organism evidence="1">
    <name type="scientific">Thermococcus litoralis</name>
    <dbReference type="NCBI Taxonomy" id="2265"/>
    <lineage>
        <taxon>Archaea</taxon>
        <taxon>Methanobacteriati</taxon>
        <taxon>Methanobacteriota</taxon>
        <taxon>Thermococci</taxon>
        <taxon>Thermococcales</taxon>
        <taxon>Thermococcaceae</taxon>
        <taxon>Thermococcus</taxon>
    </lineage>
</organism>
<gene>
    <name evidence="1" type="ORF">ENL40_00835</name>
</gene>
<accession>A0A7C5JWL4</accession>